<comment type="caution">
    <text evidence="1">The sequence shown here is derived from an EMBL/GenBank/DDBJ whole genome shotgun (WGS) entry which is preliminary data.</text>
</comment>
<accession>A0AAD4UKH0</accession>
<dbReference type="Proteomes" id="UP001214576">
    <property type="component" value="Unassembled WGS sequence"/>
</dbReference>
<gene>
    <name evidence="1" type="ORF">MG293_001183</name>
</gene>
<reference evidence="1" key="1">
    <citation type="submission" date="2022-03" db="EMBL/GenBank/DDBJ databases">
        <title>Genomic analyses of argali, domestic sheep and their hybrids provide insights into chromosomal evolution, heterosis and genetic basis of agronomic traits.</title>
        <authorList>
            <person name="Li M."/>
        </authorList>
    </citation>
    <scope>NUCLEOTIDE SEQUENCE</scope>
    <source>
        <strain evidence="1">CAU-MHL-2022a</strain>
        <tissue evidence="1">Skin</tissue>
    </source>
</reference>
<evidence type="ECO:0000313" key="1">
    <source>
        <dbReference type="EMBL" id="KAI4548853.1"/>
    </source>
</evidence>
<dbReference type="AlphaFoldDB" id="A0AAD4UKH0"/>
<name>A0AAD4UKH0_OVIAM</name>
<evidence type="ECO:0000313" key="2">
    <source>
        <dbReference type="Proteomes" id="UP001214576"/>
    </source>
</evidence>
<keyword evidence="2" id="KW-1185">Reference proteome</keyword>
<organism evidence="1 2">
    <name type="scientific">Ovis ammon polii</name>
    <dbReference type="NCBI Taxonomy" id="230172"/>
    <lineage>
        <taxon>Eukaryota</taxon>
        <taxon>Metazoa</taxon>
        <taxon>Chordata</taxon>
        <taxon>Craniata</taxon>
        <taxon>Vertebrata</taxon>
        <taxon>Euteleostomi</taxon>
        <taxon>Mammalia</taxon>
        <taxon>Eutheria</taxon>
        <taxon>Laurasiatheria</taxon>
        <taxon>Artiodactyla</taxon>
        <taxon>Ruminantia</taxon>
        <taxon>Pecora</taxon>
        <taxon>Bovidae</taxon>
        <taxon>Caprinae</taxon>
        <taxon>Ovis</taxon>
    </lineage>
</organism>
<protein>
    <submittedName>
        <fullName evidence="1">Uncharacterized protein</fullName>
    </submittedName>
</protein>
<proteinExistence type="predicted"/>
<sequence length="103" mass="11798">MKVQSLDQEKPLEEQMATHASILAWRSPRIEDPGRLQSMRSQRVGYNRVTKHALSEDLLNSYPGESHGLSSLVGYSPWSRKESDTTERFLFFSSYNNQQGQGH</sequence>
<dbReference type="EMBL" id="JAKZEL010000001">
    <property type="protein sequence ID" value="KAI4548853.1"/>
    <property type="molecule type" value="Genomic_DNA"/>
</dbReference>